<dbReference type="InterPro" id="IPR009056">
    <property type="entry name" value="Cyt_c-like_dom"/>
</dbReference>
<evidence type="ECO:0000256" key="10">
    <source>
        <dbReference type="SAM" id="SignalP"/>
    </source>
</evidence>
<evidence type="ECO:0000256" key="8">
    <source>
        <dbReference type="PIRSR" id="PIRSR000005-1"/>
    </source>
</evidence>
<keyword evidence="5" id="KW-0574">Periplasm</keyword>
<keyword evidence="2" id="KW-0813">Transport</keyword>
<sequence length="204" mass="21210">MKKFLVGLTISLGAVAMAHAAGDPNAGQAKAQVCAACHGGNGVGIAPTFPNLAGQNASYLAKQIREIRDGVRSVPQMAGMVDHFSDQDALDVAAYFSQLPANLGQADPALAEKGRNLYRAGDLAKGIPACTACHSPTGQGNAPAAYPALSGQHPAYTVTQLKNFRSGERSNDPNNMMRIIANKMSDSEMEAVADFVSGLHGKSE</sequence>
<dbReference type="InterPro" id="IPR050597">
    <property type="entry name" value="Cytochrome_c_Oxidase_Subunit"/>
</dbReference>
<feature type="signal peptide" evidence="10">
    <location>
        <begin position="1"/>
        <end position="20"/>
    </location>
</feature>
<dbReference type="SUPFAM" id="SSF46626">
    <property type="entry name" value="Cytochrome c"/>
    <property type="match status" value="2"/>
</dbReference>
<keyword evidence="6" id="KW-0249">Electron transport</keyword>
<dbReference type="PROSITE" id="PS51007">
    <property type="entry name" value="CYTC"/>
    <property type="match status" value="2"/>
</dbReference>
<feature type="binding site" description="covalent" evidence="8">
    <location>
        <position position="133"/>
    </location>
    <ligand>
        <name>heme c</name>
        <dbReference type="ChEBI" id="CHEBI:61717"/>
        <label>2</label>
    </ligand>
</feature>
<dbReference type="Proteomes" id="UP000094291">
    <property type="component" value="Unassembled WGS sequence"/>
</dbReference>
<accession>A0A1E2VDN0</accession>
<name>A0A1E2VDN0_9GAMM</name>
<evidence type="ECO:0000256" key="9">
    <source>
        <dbReference type="PIRSR" id="PIRSR000005-2"/>
    </source>
</evidence>
<evidence type="ECO:0000256" key="4">
    <source>
        <dbReference type="ARBA" id="ARBA00022723"/>
    </source>
</evidence>
<dbReference type="AlphaFoldDB" id="A0A1E2VDN0"/>
<evidence type="ECO:0000256" key="5">
    <source>
        <dbReference type="ARBA" id="ARBA00022764"/>
    </source>
</evidence>
<keyword evidence="3 8" id="KW-0349">Heme</keyword>
<keyword evidence="13" id="KW-1185">Reference proteome</keyword>
<gene>
    <name evidence="12" type="ORF">BFW38_16690</name>
</gene>
<feature type="binding site" description="covalent" evidence="8">
    <location>
        <position position="34"/>
    </location>
    <ligand>
        <name>heme c</name>
        <dbReference type="ChEBI" id="CHEBI:61717"/>
        <label>1</label>
    </ligand>
</feature>
<evidence type="ECO:0000256" key="3">
    <source>
        <dbReference type="ARBA" id="ARBA00022617"/>
    </source>
</evidence>
<dbReference type="PIRSF" id="PIRSF000005">
    <property type="entry name" value="Cytochrome_c4"/>
    <property type="match status" value="1"/>
</dbReference>
<dbReference type="InterPro" id="IPR036909">
    <property type="entry name" value="Cyt_c-like_dom_sf"/>
</dbReference>
<organism evidence="12 13">
    <name type="scientific">Terasakiispira papahanaumokuakeensis</name>
    <dbReference type="NCBI Taxonomy" id="197479"/>
    <lineage>
        <taxon>Bacteria</taxon>
        <taxon>Pseudomonadati</taxon>
        <taxon>Pseudomonadota</taxon>
        <taxon>Gammaproteobacteria</taxon>
        <taxon>Oceanospirillales</taxon>
        <taxon>Terasakiispira</taxon>
    </lineage>
</organism>
<feature type="binding site" description="axial binding residue" evidence="9">
    <location>
        <position position="77"/>
    </location>
    <ligand>
        <name>heme c</name>
        <dbReference type="ChEBI" id="CHEBI:61717"/>
        <label>1</label>
    </ligand>
    <ligandPart>
        <name>Fe</name>
        <dbReference type="ChEBI" id="CHEBI:18248"/>
    </ligandPart>
</feature>
<evidence type="ECO:0000256" key="2">
    <source>
        <dbReference type="ARBA" id="ARBA00022448"/>
    </source>
</evidence>
<feature type="domain" description="Cytochrome c" evidence="11">
    <location>
        <begin position="22"/>
        <end position="100"/>
    </location>
</feature>
<protein>
    <submittedName>
        <fullName evidence="12">Cytochrome C</fullName>
    </submittedName>
</protein>
<dbReference type="Pfam" id="PF00034">
    <property type="entry name" value="Cytochrom_C"/>
    <property type="match status" value="2"/>
</dbReference>
<dbReference type="GO" id="GO:0042597">
    <property type="term" value="C:periplasmic space"/>
    <property type="evidence" value="ECO:0007669"/>
    <property type="project" value="UniProtKB-SubCell"/>
</dbReference>
<reference evidence="12 13" key="1">
    <citation type="submission" date="2016-08" db="EMBL/GenBank/DDBJ databases">
        <authorList>
            <person name="Seilhamer J.J."/>
        </authorList>
    </citation>
    <scope>NUCLEOTIDE SEQUENCE [LARGE SCALE GENOMIC DNA]</scope>
    <source>
        <strain evidence="12 13">PH27A</strain>
    </source>
</reference>
<evidence type="ECO:0000259" key="11">
    <source>
        <dbReference type="PROSITE" id="PS51007"/>
    </source>
</evidence>
<evidence type="ECO:0000313" key="12">
    <source>
        <dbReference type="EMBL" id="ODC04926.1"/>
    </source>
</evidence>
<evidence type="ECO:0000256" key="1">
    <source>
        <dbReference type="ARBA" id="ARBA00004418"/>
    </source>
</evidence>
<evidence type="ECO:0000256" key="6">
    <source>
        <dbReference type="ARBA" id="ARBA00022982"/>
    </source>
</evidence>
<dbReference type="GO" id="GO:0020037">
    <property type="term" value="F:heme binding"/>
    <property type="evidence" value="ECO:0007669"/>
    <property type="project" value="InterPro"/>
</dbReference>
<feature type="domain" description="Cytochrome c" evidence="11">
    <location>
        <begin position="109"/>
        <end position="200"/>
    </location>
</feature>
<dbReference type="PANTHER" id="PTHR33751">
    <property type="entry name" value="CBB3-TYPE CYTOCHROME C OXIDASE SUBUNIT FIXP"/>
    <property type="match status" value="1"/>
</dbReference>
<feature type="binding site" description="axial binding residue" evidence="9">
    <location>
        <position position="134"/>
    </location>
    <ligand>
        <name>heme c</name>
        <dbReference type="ChEBI" id="CHEBI:61717"/>
        <label>2</label>
    </ligand>
    <ligandPart>
        <name>Fe</name>
        <dbReference type="ChEBI" id="CHEBI:18248"/>
    </ligandPart>
</feature>
<feature type="binding site" description="axial binding residue" evidence="9">
    <location>
        <position position="177"/>
    </location>
    <ligand>
        <name>heme c</name>
        <dbReference type="ChEBI" id="CHEBI:61717"/>
        <label>2</label>
    </ligand>
    <ligandPart>
        <name>Fe</name>
        <dbReference type="ChEBI" id="CHEBI:18248"/>
    </ligandPart>
</feature>
<comment type="caution">
    <text evidence="12">The sequence shown here is derived from an EMBL/GenBank/DDBJ whole genome shotgun (WGS) entry which is preliminary data.</text>
</comment>
<evidence type="ECO:0000313" key="13">
    <source>
        <dbReference type="Proteomes" id="UP000094291"/>
    </source>
</evidence>
<dbReference type="RefSeq" id="WP_068999910.1">
    <property type="nucleotide sequence ID" value="NZ_MDTQ01000001.1"/>
</dbReference>
<comment type="PTM">
    <text evidence="8">Binds 2 heme c groups covalently per subunit.</text>
</comment>
<keyword evidence="4 9" id="KW-0479">Metal-binding</keyword>
<dbReference type="STRING" id="197479.BFW38_16690"/>
<evidence type="ECO:0000256" key="7">
    <source>
        <dbReference type="ARBA" id="ARBA00023004"/>
    </source>
</evidence>
<proteinExistence type="predicted"/>
<dbReference type="PANTHER" id="PTHR33751:SF9">
    <property type="entry name" value="CYTOCHROME C4"/>
    <property type="match status" value="1"/>
</dbReference>
<feature type="chain" id="PRO_5009119741" evidence="10">
    <location>
        <begin position="21"/>
        <end position="204"/>
    </location>
</feature>
<keyword evidence="7 9" id="KW-0408">Iron</keyword>
<feature type="binding site" description="covalent" evidence="8">
    <location>
        <position position="130"/>
    </location>
    <ligand>
        <name>heme c</name>
        <dbReference type="ChEBI" id="CHEBI:61717"/>
        <label>2</label>
    </ligand>
</feature>
<dbReference type="GO" id="GO:0005506">
    <property type="term" value="F:iron ion binding"/>
    <property type="evidence" value="ECO:0007669"/>
    <property type="project" value="InterPro"/>
</dbReference>
<feature type="binding site" description="covalent" evidence="8">
    <location>
        <position position="37"/>
    </location>
    <ligand>
        <name>heme c</name>
        <dbReference type="ChEBI" id="CHEBI:61717"/>
        <label>1</label>
    </ligand>
</feature>
<dbReference type="EMBL" id="MDTQ01000001">
    <property type="protein sequence ID" value="ODC04926.1"/>
    <property type="molecule type" value="Genomic_DNA"/>
</dbReference>
<keyword evidence="10" id="KW-0732">Signal</keyword>
<dbReference type="Gene3D" id="1.10.760.10">
    <property type="entry name" value="Cytochrome c-like domain"/>
    <property type="match status" value="2"/>
</dbReference>
<feature type="binding site" description="axial binding residue" evidence="9">
    <location>
        <position position="38"/>
    </location>
    <ligand>
        <name>heme c</name>
        <dbReference type="ChEBI" id="CHEBI:61717"/>
        <label>1</label>
    </ligand>
    <ligandPart>
        <name>Fe</name>
        <dbReference type="ChEBI" id="CHEBI:18248"/>
    </ligandPart>
</feature>
<comment type="subcellular location">
    <subcellularLocation>
        <location evidence="1">Periplasm</location>
    </subcellularLocation>
</comment>
<dbReference type="OrthoDB" id="9773456at2"/>
<dbReference type="GO" id="GO:0009055">
    <property type="term" value="F:electron transfer activity"/>
    <property type="evidence" value="ECO:0007669"/>
    <property type="project" value="InterPro"/>
</dbReference>
<dbReference type="InterPro" id="IPR024167">
    <property type="entry name" value="Cytochrome_c4-like"/>
</dbReference>